<evidence type="ECO:0000256" key="4">
    <source>
        <dbReference type="SAM" id="SignalP"/>
    </source>
</evidence>
<comment type="caution">
    <text evidence="6">The sequence shown here is derived from an EMBL/GenBank/DDBJ whole genome shotgun (WGS) entry which is preliminary data.</text>
</comment>
<dbReference type="GO" id="GO:0016020">
    <property type="term" value="C:membrane"/>
    <property type="evidence" value="ECO:0007669"/>
    <property type="project" value="InterPro"/>
</dbReference>
<keyword evidence="3" id="KW-0106">Calcium</keyword>
<keyword evidence="7" id="KW-1185">Reference proteome</keyword>
<dbReference type="Gene3D" id="2.60.40.2030">
    <property type="match status" value="1"/>
</dbReference>
<dbReference type="GO" id="GO:0007154">
    <property type="term" value="P:cell communication"/>
    <property type="evidence" value="ECO:0007669"/>
    <property type="project" value="InterPro"/>
</dbReference>
<reference evidence="6 7" key="1">
    <citation type="submission" date="2019-01" db="EMBL/GenBank/DDBJ databases">
        <title>Nocardioides guangzhouensis sp. nov., an actinobacterium isolated from soil.</title>
        <authorList>
            <person name="Fu Y."/>
            <person name="Cai Y."/>
            <person name="Lin Z."/>
            <person name="Chen P."/>
        </authorList>
    </citation>
    <scope>NUCLEOTIDE SEQUENCE [LARGE SCALE GENOMIC DNA]</scope>
    <source>
        <strain evidence="6 7">NBRC 105384</strain>
    </source>
</reference>
<evidence type="ECO:0000313" key="6">
    <source>
        <dbReference type="EMBL" id="RYU10748.1"/>
    </source>
</evidence>
<dbReference type="RefSeq" id="WP_129988339.1">
    <property type="nucleotide sequence ID" value="NZ_SDPU01000028.1"/>
</dbReference>
<evidence type="ECO:0000313" key="7">
    <source>
        <dbReference type="Proteomes" id="UP000291189"/>
    </source>
</evidence>
<evidence type="ECO:0000256" key="1">
    <source>
        <dbReference type="ARBA" id="ARBA00022729"/>
    </source>
</evidence>
<sequence>MSRRRQRVGALAAGSVVVCALGAPVAFAAPATTSEITGNGAWVAQAYENTATGIYLTPQQSDVEGPARAPFGSGSHRMVIGESTVQTELYRTPKYDGTPLADITRLEYSTFARRTNGAGALRQPTFLRLNVDKDGDGDQDEQLFFFPANNTDQQAVANGVWQHWVVTGSGLLNVGGDAGAGSATTLAAYKTANPAAELINNDDPADGTATTADGGSIALITGGGNGGGTDSQANGEYFVDRVVVGLDGVDTLFDLGPAAAVQTVATSGATVTPSNLQGWYHEAYDAVDYLDSNQAFVDGPGATPAGGGALRFALSTTTNPDRVELFRTTQFDGTLVRDLRTLKFSTFQRATGANTTPQQPVYLRLSVDTNGDGGMDDTLFYAPANNGTVAQSTWQSWDAASGVWGVNGDQGNGSVTLAEYVVAHPDAVIVKNAYQDRPGGGVAFLVGASGASQMNGEYFLDDVTIGSVDAATGRTSSAKRFDLDSVAPAVSVGDARVLEGNSGTVLNFPVALSRAVPRAVAVDFATVAGTATAGQDFTAASGILTIPAGANSGSITVKVASDKVREPHEALSVKLTARDYGTLGKAVGAGSILNDDTKVALELGKAAKHRVEASVKTKAPVAKATVKLFRVVKGKNVRVLKDELSKKGRLSTVLDEQFEKGTKVKLFAKVRTPHGVYVSETVRHTVR</sequence>
<evidence type="ECO:0000259" key="5">
    <source>
        <dbReference type="SMART" id="SM00237"/>
    </source>
</evidence>
<evidence type="ECO:0000256" key="3">
    <source>
        <dbReference type="ARBA" id="ARBA00022837"/>
    </source>
</evidence>
<feature type="chain" id="PRO_5020508903" description="Calx-beta domain-containing protein" evidence="4">
    <location>
        <begin position="29"/>
        <end position="687"/>
    </location>
</feature>
<feature type="domain" description="Calx-beta" evidence="5">
    <location>
        <begin position="478"/>
        <end position="576"/>
    </location>
</feature>
<organism evidence="6 7">
    <name type="scientific">Nocardioides iriomotensis</name>
    <dbReference type="NCBI Taxonomy" id="715784"/>
    <lineage>
        <taxon>Bacteria</taxon>
        <taxon>Bacillati</taxon>
        <taxon>Actinomycetota</taxon>
        <taxon>Actinomycetes</taxon>
        <taxon>Propionibacteriales</taxon>
        <taxon>Nocardioidaceae</taxon>
        <taxon>Nocardioides</taxon>
    </lineage>
</organism>
<proteinExistence type="predicted"/>
<dbReference type="AlphaFoldDB" id="A0A4Q5IZL2"/>
<dbReference type="Pfam" id="PF03160">
    <property type="entry name" value="Calx-beta"/>
    <property type="match status" value="1"/>
</dbReference>
<dbReference type="SUPFAM" id="SSF141072">
    <property type="entry name" value="CalX-like"/>
    <property type="match status" value="1"/>
</dbReference>
<keyword evidence="2" id="KW-0677">Repeat</keyword>
<dbReference type="EMBL" id="SDPU01000028">
    <property type="protein sequence ID" value="RYU10748.1"/>
    <property type="molecule type" value="Genomic_DNA"/>
</dbReference>
<keyword evidence="1 4" id="KW-0732">Signal</keyword>
<dbReference type="SMART" id="SM00237">
    <property type="entry name" value="Calx_beta"/>
    <property type="match status" value="1"/>
</dbReference>
<gene>
    <name evidence="6" type="ORF">ETU37_15965</name>
</gene>
<feature type="signal peptide" evidence="4">
    <location>
        <begin position="1"/>
        <end position="28"/>
    </location>
</feature>
<dbReference type="InterPro" id="IPR038081">
    <property type="entry name" value="CalX-like_sf"/>
</dbReference>
<dbReference type="InterPro" id="IPR003644">
    <property type="entry name" value="Calx_beta"/>
</dbReference>
<accession>A0A4Q5IZL2</accession>
<name>A0A4Q5IZL2_9ACTN</name>
<dbReference type="OrthoDB" id="3173508at2"/>
<protein>
    <recommendedName>
        <fullName evidence="5">Calx-beta domain-containing protein</fullName>
    </recommendedName>
</protein>
<evidence type="ECO:0000256" key="2">
    <source>
        <dbReference type="ARBA" id="ARBA00022737"/>
    </source>
</evidence>
<dbReference type="Proteomes" id="UP000291189">
    <property type="component" value="Unassembled WGS sequence"/>
</dbReference>